<proteinExistence type="predicted"/>
<dbReference type="EMBL" id="UZAF01018437">
    <property type="protein sequence ID" value="VDO51737.1"/>
    <property type="molecule type" value="Genomic_DNA"/>
</dbReference>
<dbReference type="AlphaFoldDB" id="A0A0N4WRG5"/>
<dbReference type="Proteomes" id="UP000268014">
    <property type="component" value="Unassembled WGS sequence"/>
</dbReference>
<organism evidence="3">
    <name type="scientific">Haemonchus placei</name>
    <name type="common">Barber's pole worm</name>
    <dbReference type="NCBI Taxonomy" id="6290"/>
    <lineage>
        <taxon>Eukaryota</taxon>
        <taxon>Metazoa</taxon>
        <taxon>Ecdysozoa</taxon>
        <taxon>Nematoda</taxon>
        <taxon>Chromadorea</taxon>
        <taxon>Rhabditida</taxon>
        <taxon>Rhabditina</taxon>
        <taxon>Rhabditomorpha</taxon>
        <taxon>Strongyloidea</taxon>
        <taxon>Trichostrongylidae</taxon>
        <taxon>Haemonchus</taxon>
    </lineage>
</organism>
<reference evidence="3" key="1">
    <citation type="submission" date="2017-02" db="UniProtKB">
        <authorList>
            <consortium name="WormBaseParasite"/>
        </authorList>
    </citation>
    <scope>IDENTIFICATION</scope>
</reference>
<sequence length="135" mass="15700">MMNDSAPELSRRKRVARGAFKNIEGVVKKAKNTRLCAYLSHSAFFPALAYQRLGLYKCRMSVQWHHSARYGKDDAWNSLLHTSAEWAPEFTPPSTNEIQECHCLRHEIRWAGHVMRYRDDRWTTGVTVKDRAIHA</sequence>
<name>A0A0N4WRG5_HAEPC</name>
<accession>A0A0N4WRG5</accession>
<dbReference type="WBParaSite" id="HPLM_0001408001-mRNA-1">
    <property type="protein sequence ID" value="HPLM_0001408001-mRNA-1"/>
    <property type="gene ID" value="HPLM_0001408001"/>
</dbReference>
<keyword evidence="2" id="KW-1185">Reference proteome</keyword>
<reference evidence="1 2" key="2">
    <citation type="submission" date="2018-11" db="EMBL/GenBank/DDBJ databases">
        <authorList>
            <consortium name="Pathogen Informatics"/>
        </authorList>
    </citation>
    <scope>NUCLEOTIDE SEQUENCE [LARGE SCALE GENOMIC DNA]</scope>
    <source>
        <strain evidence="1 2">MHpl1</strain>
    </source>
</reference>
<protein>
    <submittedName>
        <fullName evidence="1 3">Uncharacterized protein</fullName>
    </submittedName>
</protein>
<gene>
    <name evidence="1" type="ORF">HPLM_LOCUS14072</name>
</gene>
<dbReference type="OMA" id="RHEIRWA"/>
<evidence type="ECO:0000313" key="3">
    <source>
        <dbReference type="WBParaSite" id="HPLM_0001408001-mRNA-1"/>
    </source>
</evidence>
<evidence type="ECO:0000313" key="1">
    <source>
        <dbReference type="EMBL" id="VDO51737.1"/>
    </source>
</evidence>
<evidence type="ECO:0000313" key="2">
    <source>
        <dbReference type="Proteomes" id="UP000268014"/>
    </source>
</evidence>
<dbReference type="OrthoDB" id="5900537at2759"/>